<keyword evidence="2" id="KW-1185">Reference proteome</keyword>
<dbReference type="AlphaFoldDB" id="A0A0D7CUB5"/>
<reference evidence="1 2" key="1">
    <citation type="submission" date="2014-09" db="EMBL/GenBank/DDBJ databases">
        <title>Draft genome sequence of Streptomyces natalensis ATCC 27448, producer of the antifungal pimaricin.</title>
        <authorList>
            <person name="Mendes M.V."/>
            <person name="Beites T."/>
            <person name="Pires S."/>
            <person name="Santos C.L."/>
            <person name="Moradas-Ferreira P."/>
        </authorList>
    </citation>
    <scope>NUCLEOTIDE SEQUENCE [LARGE SCALE GENOMIC DNA]</scope>
    <source>
        <strain evidence="1 2">ATCC 27448</strain>
    </source>
</reference>
<comment type="caution">
    <text evidence="1">The sequence shown here is derived from an EMBL/GenBank/DDBJ whole genome shotgun (WGS) entry which is preliminary data.</text>
</comment>
<dbReference type="EMBL" id="JRKI01000002">
    <property type="protein sequence ID" value="KIZ19661.1"/>
    <property type="molecule type" value="Genomic_DNA"/>
</dbReference>
<protein>
    <submittedName>
        <fullName evidence="1">Uncharacterized protein</fullName>
    </submittedName>
</protein>
<evidence type="ECO:0000313" key="2">
    <source>
        <dbReference type="Proteomes" id="UP000032458"/>
    </source>
</evidence>
<organism evidence="1 2">
    <name type="scientific">Streptomyces natalensis ATCC 27448</name>
    <dbReference type="NCBI Taxonomy" id="1240678"/>
    <lineage>
        <taxon>Bacteria</taxon>
        <taxon>Bacillati</taxon>
        <taxon>Actinomycetota</taxon>
        <taxon>Actinomycetes</taxon>
        <taxon>Kitasatosporales</taxon>
        <taxon>Streptomycetaceae</taxon>
        <taxon>Streptomyces</taxon>
    </lineage>
</organism>
<accession>A0A0D7CUB5</accession>
<proteinExistence type="predicted"/>
<sequence>MAGAVFFATAFFATAFLAAGALAVAVVFAGGVSFTAAFFPAEVLPTGVVSLAVGRDAPEPWVPAFRLDVTLERDLLLLSVFDALMDGCSPTAESPTALTHSAPQSRALTGVLDTRPD</sequence>
<gene>
    <name evidence="1" type="ORF">SNA_00270</name>
</gene>
<evidence type="ECO:0000313" key="1">
    <source>
        <dbReference type="EMBL" id="KIZ19661.1"/>
    </source>
</evidence>
<name>A0A0D7CUB5_9ACTN</name>
<dbReference type="Proteomes" id="UP000032458">
    <property type="component" value="Unassembled WGS sequence"/>
</dbReference>